<dbReference type="Pfam" id="PF01406">
    <property type="entry name" value="tRNA-synt_1e"/>
    <property type="match status" value="1"/>
</dbReference>
<protein>
    <recommendedName>
        <fullName evidence="4">cysteine--tRNA ligase</fullName>
        <ecNumber evidence="4">6.1.1.16</ecNumber>
    </recommendedName>
    <alternativeName>
        <fullName evidence="13">Cysteinyl-tRNA synthetase</fullName>
    </alternativeName>
</protein>
<gene>
    <name evidence="15" type="ORF">METZ01_LOCUS110895</name>
</gene>
<evidence type="ECO:0000256" key="4">
    <source>
        <dbReference type="ARBA" id="ARBA00012832"/>
    </source>
</evidence>
<name>A0A381X0K7_9ZZZZ</name>
<comment type="similarity">
    <text evidence="3">Belongs to the class-I aminoacyl-tRNA synthetase family.</text>
</comment>
<feature type="domain" description="Cysteinyl-tRNA synthetase class Ia DALR" evidence="14">
    <location>
        <begin position="347"/>
        <end position="405"/>
    </location>
</feature>
<keyword evidence="11" id="KW-0648">Protein biosynthesis</keyword>
<keyword evidence="6" id="KW-0436">Ligase</keyword>
<dbReference type="PANTHER" id="PTHR10890:SF3">
    <property type="entry name" value="CYSTEINE--TRNA LIGASE, CYTOPLASMIC"/>
    <property type="match status" value="1"/>
</dbReference>
<dbReference type="SUPFAM" id="SSF47323">
    <property type="entry name" value="Anticodon-binding domain of a subclass of class I aminoacyl-tRNA synthetases"/>
    <property type="match status" value="1"/>
</dbReference>
<evidence type="ECO:0000259" key="14">
    <source>
        <dbReference type="SMART" id="SM00840"/>
    </source>
</evidence>
<accession>A0A381X0K7</accession>
<evidence type="ECO:0000256" key="5">
    <source>
        <dbReference type="ARBA" id="ARBA00022490"/>
    </source>
</evidence>
<dbReference type="GO" id="GO:0005524">
    <property type="term" value="F:ATP binding"/>
    <property type="evidence" value="ECO:0007669"/>
    <property type="project" value="UniProtKB-KW"/>
</dbReference>
<dbReference type="EMBL" id="UINC01013431">
    <property type="protein sequence ID" value="SVA58041.1"/>
    <property type="molecule type" value="Genomic_DNA"/>
</dbReference>
<keyword evidence="9" id="KW-0862">Zinc</keyword>
<dbReference type="InterPro" id="IPR009080">
    <property type="entry name" value="tRNAsynth_Ia_anticodon-bd"/>
</dbReference>
<dbReference type="InterPro" id="IPR024909">
    <property type="entry name" value="Cys-tRNA/MSH_ligase"/>
</dbReference>
<dbReference type="SMART" id="SM00840">
    <property type="entry name" value="DALR_2"/>
    <property type="match status" value="1"/>
</dbReference>
<keyword evidence="10" id="KW-0067">ATP-binding</keyword>
<comment type="subcellular location">
    <subcellularLocation>
        <location evidence="2">Cytoplasm</location>
    </subcellularLocation>
</comment>
<evidence type="ECO:0000256" key="6">
    <source>
        <dbReference type="ARBA" id="ARBA00022598"/>
    </source>
</evidence>
<dbReference type="Gene3D" id="1.20.120.1910">
    <property type="entry name" value="Cysteine-tRNA ligase, C-terminal anti-codon recognition domain"/>
    <property type="match status" value="1"/>
</dbReference>
<dbReference type="AlphaFoldDB" id="A0A381X0K7"/>
<evidence type="ECO:0000256" key="10">
    <source>
        <dbReference type="ARBA" id="ARBA00022840"/>
    </source>
</evidence>
<reference evidence="15" key="1">
    <citation type="submission" date="2018-05" db="EMBL/GenBank/DDBJ databases">
        <authorList>
            <person name="Lanie J.A."/>
            <person name="Ng W.-L."/>
            <person name="Kazmierczak K.M."/>
            <person name="Andrzejewski T.M."/>
            <person name="Davidsen T.M."/>
            <person name="Wayne K.J."/>
            <person name="Tettelin H."/>
            <person name="Glass J.I."/>
            <person name="Rusch D."/>
            <person name="Podicherti R."/>
            <person name="Tsui H.-C.T."/>
            <person name="Winkler M.E."/>
        </authorList>
    </citation>
    <scope>NUCLEOTIDE SEQUENCE</scope>
</reference>
<dbReference type="InterPro" id="IPR014729">
    <property type="entry name" value="Rossmann-like_a/b/a_fold"/>
</dbReference>
<dbReference type="EC" id="6.1.1.16" evidence="4"/>
<keyword evidence="8" id="KW-0547">Nucleotide-binding</keyword>
<dbReference type="GO" id="GO:0046872">
    <property type="term" value="F:metal ion binding"/>
    <property type="evidence" value="ECO:0007669"/>
    <property type="project" value="UniProtKB-KW"/>
</dbReference>
<dbReference type="Gene3D" id="3.40.50.620">
    <property type="entry name" value="HUPs"/>
    <property type="match status" value="1"/>
</dbReference>
<evidence type="ECO:0000256" key="7">
    <source>
        <dbReference type="ARBA" id="ARBA00022723"/>
    </source>
</evidence>
<dbReference type="GO" id="GO:0004817">
    <property type="term" value="F:cysteine-tRNA ligase activity"/>
    <property type="evidence" value="ECO:0007669"/>
    <property type="project" value="UniProtKB-EC"/>
</dbReference>
<dbReference type="PRINTS" id="PR00983">
    <property type="entry name" value="TRNASYNTHCYS"/>
</dbReference>
<evidence type="ECO:0000256" key="1">
    <source>
        <dbReference type="ARBA" id="ARBA00001947"/>
    </source>
</evidence>
<dbReference type="GO" id="GO:0005829">
    <property type="term" value="C:cytosol"/>
    <property type="evidence" value="ECO:0007669"/>
    <property type="project" value="TreeGrafter"/>
</dbReference>
<dbReference type="GO" id="GO:0006423">
    <property type="term" value="P:cysteinyl-tRNA aminoacylation"/>
    <property type="evidence" value="ECO:0007669"/>
    <property type="project" value="InterPro"/>
</dbReference>
<dbReference type="HAMAP" id="MF_00041">
    <property type="entry name" value="Cys_tRNA_synth"/>
    <property type="match status" value="1"/>
</dbReference>
<keyword evidence="7" id="KW-0479">Metal-binding</keyword>
<evidence type="ECO:0000256" key="11">
    <source>
        <dbReference type="ARBA" id="ARBA00022917"/>
    </source>
</evidence>
<proteinExistence type="inferred from homology"/>
<dbReference type="CDD" id="cd00672">
    <property type="entry name" value="CysRS_core"/>
    <property type="match status" value="1"/>
</dbReference>
<dbReference type="InterPro" id="IPR015273">
    <property type="entry name" value="Cys-tRNA-synt_Ia_DALR"/>
</dbReference>
<evidence type="ECO:0000256" key="13">
    <source>
        <dbReference type="ARBA" id="ARBA00031499"/>
    </source>
</evidence>
<dbReference type="InterPro" id="IPR032678">
    <property type="entry name" value="tRNA-synt_1_cat_dom"/>
</dbReference>
<evidence type="ECO:0000256" key="2">
    <source>
        <dbReference type="ARBA" id="ARBA00004496"/>
    </source>
</evidence>
<organism evidence="15">
    <name type="scientific">marine metagenome</name>
    <dbReference type="NCBI Taxonomy" id="408172"/>
    <lineage>
        <taxon>unclassified sequences</taxon>
        <taxon>metagenomes</taxon>
        <taxon>ecological metagenomes</taxon>
    </lineage>
</organism>
<sequence>MATLKIKNTLGNAKEEFIPVDSSHVRIYACGPTVYDYAHIGNARMAVVNDLLVRLLRRLYPKVTYVSNITDIDDKIIEAAQNAKAPFQELTRKFEKIYNEDMFALGVFLPDVQPRATEYIEDMIGLTKKLIETKYAYEKDGHVLFHVPSFKKYGCLSKRDRDEQILGSRVEVAPYKKDPTDFVLWKPSPDPLPGWDSPWGFGRPGWHLECSAMSEKTLGLPFDIHSGGMDLTFPHHENEIAQSCGAHNKIDDPRYFAKYWFHNGFVIVDGEKMSKSIGNIKLVHDLINNYHGEVLRLTLLSAHYRQPLNWTINSINQNSAMLERLYRGVKELNKIEADSEEYGVPDNIMEALCDDLNTPKALAELNLLVNSISTVSADEKKKIKGKILATGKLIGILQEDPDKWLGYGYSESLDKKTIENLIKKRNEARRNKNFALADTIRDELKNKKIEIEDTKDGTIWRSIE</sequence>
<dbReference type="NCBIfam" id="TIGR00435">
    <property type="entry name" value="cysS"/>
    <property type="match status" value="1"/>
</dbReference>
<evidence type="ECO:0000256" key="8">
    <source>
        <dbReference type="ARBA" id="ARBA00022741"/>
    </source>
</evidence>
<evidence type="ECO:0000256" key="12">
    <source>
        <dbReference type="ARBA" id="ARBA00023146"/>
    </source>
</evidence>
<dbReference type="PANTHER" id="PTHR10890">
    <property type="entry name" value="CYSTEINYL-TRNA SYNTHETASE"/>
    <property type="match status" value="1"/>
</dbReference>
<keyword evidence="12" id="KW-0030">Aminoacyl-tRNA synthetase</keyword>
<dbReference type="SUPFAM" id="SSF52374">
    <property type="entry name" value="Nucleotidylyl transferase"/>
    <property type="match status" value="1"/>
</dbReference>
<evidence type="ECO:0000313" key="15">
    <source>
        <dbReference type="EMBL" id="SVA58041.1"/>
    </source>
</evidence>
<evidence type="ECO:0000256" key="3">
    <source>
        <dbReference type="ARBA" id="ARBA00005594"/>
    </source>
</evidence>
<dbReference type="InterPro" id="IPR015803">
    <property type="entry name" value="Cys-tRNA-ligase"/>
</dbReference>
<keyword evidence="5" id="KW-0963">Cytoplasm</keyword>
<dbReference type="Pfam" id="PF09190">
    <property type="entry name" value="DALR_2"/>
    <property type="match status" value="1"/>
</dbReference>
<comment type="cofactor">
    <cofactor evidence="1">
        <name>Zn(2+)</name>
        <dbReference type="ChEBI" id="CHEBI:29105"/>
    </cofactor>
</comment>
<evidence type="ECO:0000256" key="9">
    <source>
        <dbReference type="ARBA" id="ARBA00022833"/>
    </source>
</evidence>